<keyword evidence="7" id="KW-1185">Reference proteome</keyword>
<comment type="caution">
    <text evidence="6">The sequence shown here is derived from an EMBL/GenBank/DDBJ whole genome shotgun (WGS) entry which is preliminary data.</text>
</comment>
<dbReference type="EMBL" id="PXOH01000005">
    <property type="protein sequence ID" value="PSF38143.1"/>
    <property type="molecule type" value="Genomic_DNA"/>
</dbReference>
<dbReference type="Gene3D" id="3.40.50.2000">
    <property type="entry name" value="Glycogen Phosphorylase B"/>
    <property type="match status" value="1"/>
</dbReference>
<comment type="similarity">
    <text evidence="1">Belongs to the glycosyltransferase 28 family.</text>
</comment>
<proteinExistence type="inferred from homology"/>
<keyword evidence="3 6" id="KW-0808">Transferase</keyword>
<protein>
    <submittedName>
        <fullName evidence="6">UDP-N-acetylglucosamine--LPS N-acetylglucosamine transferase</fullName>
    </submittedName>
</protein>
<evidence type="ECO:0000259" key="5">
    <source>
        <dbReference type="Pfam" id="PF06925"/>
    </source>
</evidence>
<dbReference type="Proteomes" id="UP000239001">
    <property type="component" value="Unassembled WGS sequence"/>
</dbReference>
<dbReference type="InterPro" id="IPR001296">
    <property type="entry name" value="Glyco_trans_1"/>
</dbReference>
<dbReference type="InterPro" id="IPR009695">
    <property type="entry name" value="Diacylglyc_glucosyltr_N"/>
</dbReference>
<reference evidence="6 7" key="1">
    <citation type="submission" date="2018-03" db="EMBL/GenBank/DDBJ databases">
        <title>The ancient ancestry and fast evolution of plastids.</title>
        <authorList>
            <person name="Moore K.R."/>
            <person name="Magnabosco C."/>
            <person name="Momper L."/>
            <person name="Gold D.A."/>
            <person name="Bosak T."/>
            <person name="Fournier G.P."/>
        </authorList>
    </citation>
    <scope>NUCLEOTIDE SEQUENCE [LARGE SCALE GENOMIC DNA]</scope>
    <source>
        <strain evidence="6 7">CCALA 016</strain>
    </source>
</reference>
<dbReference type="GO" id="GO:0009247">
    <property type="term" value="P:glycolipid biosynthetic process"/>
    <property type="evidence" value="ECO:0007669"/>
    <property type="project" value="InterPro"/>
</dbReference>
<dbReference type="Pfam" id="PF00534">
    <property type="entry name" value="Glycos_transf_1"/>
    <property type="match status" value="1"/>
</dbReference>
<dbReference type="InterPro" id="IPR050519">
    <property type="entry name" value="Glycosyltransf_28_UgtP"/>
</dbReference>
<reference evidence="6 7" key="2">
    <citation type="submission" date="2018-03" db="EMBL/GenBank/DDBJ databases">
        <authorList>
            <person name="Keele B.F."/>
        </authorList>
    </citation>
    <scope>NUCLEOTIDE SEQUENCE [LARGE SCALE GENOMIC DNA]</scope>
    <source>
        <strain evidence="6 7">CCALA 016</strain>
    </source>
</reference>
<dbReference type="PANTHER" id="PTHR43025:SF3">
    <property type="entry name" value="MONOGALACTOSYLDIACYLGLYCEROL SYNTHASE 1, CHLOROPLASTIC"/>
    <property type="match status" value="1"/>
</dbReference>
<keyword evidence="2" id="KW-0328">Glycosyltransferase</keyword>
<dbReference type="GO" id="GO:0016758">
    <property type="term" value="F:hexosyltransferase activity"/>
    <property type="evidence" value="ECO:0007669"/>
    <property type="project" value="InterPro"/>
</dbReference>
<evidence type="ECO:0000313" key="7">
    <source>
        <dbReference type="Proteomes" id="UP000239001"/>
    </source>
</evidence>
<evidence type="ECO:0000313" key="6">
    <source>
        <dbReference type="EMBL" id="PSF38143.1"/>
    </source>
</evidence>
<dbReference type="AlphaFoldDB" id="A0A2T1M0E7"/>
<dbReference type="GO" id="GO:0016020">
    <property type="term" value="C:membrane"/>
    <property type="evidence" value="ECO:0007669"/>
    <property type="project" value="GOC"/>
</dbReference>
<gene>
    <name evidence="6" type="ORF">C7H19_06640</name>
</gene>
<dbReference type="OrthoDB" id="9815663at2"/>
<feature type="domain" description="Glycosyl transferase family 1" evidence="4">
    <location>
        <begin position="234"/>
        <end position="354"/>
    </location>
</feature>
<name>A0A2T1M0E7_9CHRO</name>
<evidence type="ECO:0000256" key="2">
    <source>
        <dbReference type="ARBA" id="ARBA00022676"/>
    </source>
</evidence>
<organism evidence="6 7">
    <name type="scientific">Aphanothece hegewaldii CCALA 016</name>
    <dbReference type="NCBI Taxonomy" id="2107694"/>
    <lineage>
        <taxon>Bacteria</taxon>
        <taxon>Bacillati</taxon>
        <taxon>Cyanobacteriota</taxon>
        <taxon>Cyanophyceae</taxon>
        <taxon>Oscillatoriophycideae</taxon>
        <taxon>Chroococcales</taxon>
        <taxon>Aphanothecaceae</taxon>
        <taxon>Aphanothece</taxon>
    </lineage>
</organism>
<dbReference type="PANTHER" id="PTHR43025">
    <property type="entry name" value="MONOGALACTOSYLDIACYLGLYCEROL SYNTHASE"/>
    <property type="match status" value="1"/>
</dbReference>
<evidence type="ECO:0000259" key="4">
    <source>
        <dbReference type="Pfam" id="PF00534"/>
    </source>
</evidence>
<dbReference type="SUPFAM" id="SSF53756">
    <property type="entry name" value="UDP-Glycosyltransferase/glycogen phosphorylase"/>
    <property type="match status" value="1"/>
</dbReference>
<evidence type="ECO:0000256" key="1">
    <source>
        <dbReference type="ARBA" id="ARBA00006962"/>
    </source>
</evidence>
<dbReference type="Pfam" id="PF06925">
    <property type="entry name" value="MGDG_synth"/>
    <property type="match status" value="1"/>
</dbReference>
<feature type="domain" description="Diacylglycerol glucosyltransferase N-terminal" evidence="5">
    <location>
        <begin position="15"/>
        <end position="184"/>
    </location>
</feature>
<dbReference type="RefSeq" id="WP_106456108.1">
    <property type="nucleotide sequence ID" value="NZ_PXOH01000005.1"/>
</dbReference>
<evidence type="ECO:0000256" key="3">
    <source>
        <dbReference type="ARBA" id="ARBA00022679"/>
    </source>
</evidence>
<accession>A0A2T1M0E7</accession>
<sequence length="385" mass="42387">MTTILILYASLGAGHLNAAKALTEAFSHYPDVEVHSQDALLYASPIYRTSITQIYKQLSERIPTLYKAIYEGTDGDDVEESLDGNLSVARLEFLFFRKLEDLVTEINPDVIISVQQIPSRLIQLLKQKNNWSIPHYVVVTDAIAHSSWLNHEINGYFLPSQIGVNMLTQRGANPELLHITGIPIKLEVLEPKSKAEMQLNHNLLLDRPVITIFCGGLNTQRVKIIITDFLASATPLTLIVIAGRNETLLDAIEDLTDSEQVKLVKIGSIDYVDDLIVASDLIITKAGGLITSEILARGIPMIIIDPIPGQEEQNADVIAASGAGIQIRLPEMVAQTVIYLLNYPERLAQMRQAALASGQPRAALDIAEFILNDIQSPKEVASLVQ</sequence>